<name>A0A8K0DLI3_IGNLU</name>
<gene>
    <name evidence="1" type="ORF">ILUMI_03583</name>
</gene>
<accession>A0A8K0DLI3</accession>
<protein>
    <submittedName>
        <fullName evidence="1">Uncharacterized protein</fullName>
    </submittedName>
</protein>
<keyword evidence="2" id="KW-1185">Reference proteome</keyword>
<dbReference type="AlphaFoldDB" id="A0A8K0DLI3"/>
<reference evidence="1" key="1">
    <citation type="submission" date="2019-08" db="EMBL/GenBank/DDBJ databases">
        <title>The genome of the North American firefly Photinus pyralis.</title>
        <authorList>
            <consortium name="Photinus pyralis genome working group"/>
            <person name="Fallon T.R."/>
            <person name="Sander Lower S.E."/>
            <person name="Weng J.-K."/>
        </authorList>
    </citation>
    <scope>NUCLEOTIDE SEQUENCE</scope>
    <source>
        <strain evidence="1">TRF0915ILg1</strain>
        <tissue evidence="1">Whole body</tissue>
    </source>
</reference>
<organism evidence="1 2">
    <name type="scientific">Ignelater luminosus</name>
    <name type="common">Cucubano</name>
    <name type="synonym">Pyrophorus luminosus</name>
    <dbReference type="NCBI Taxonomy" id="2038154"/>
    <lineage>
        <taxon>Eukaryota</taxon>
        <taxon>Metazoa</taxon>
        <taxon>Ecdysozoa</taxon>
        <taxon>Arthropoda</taxon>
        <taxon>Hexapoda</taxon>
        <taxon>Insecta</taxon>
        <taxon>Pterygota</taxon>
        <taxon>Neoptera</taxon>
        <taxon>Endopterygota</taxon>
        <taxon>Coleoptera</taxon>
        <taxon>Polyphaga</taxon>
        <taxon>Elateriformia</taxon>
        <taxon>Elateroidea</taxon>
        <taxon>Elateridae</taxon>
        <taxon>Agrypninae</taxon>
        <taxon>Pyrophorini</taxon>
        <taxon>Ignelater</taxon>
    </lineage>
</organism>
<sequence length="102" mass="12301">MASLQERMEMVKHIGQQVIEIIEKVWKNKSILNDWRLTAMYQYQKREKKRYNIILENRLRGQIEKKIQENIEKKEINKTTKVKICKTVLVPILVYGSELGRR</sequence>
<dbReference type="EMBL" id="VTPC01001244">
    <property type="protein sequence ID" value="KAF2902605.1"/>
    <property type="molecule type" value="Genomic_DNA"/>
</dbReference>
<proteinExistence type="predicted"/>
<evidence type="ECO:0000313" key="2">
    <source>
        <dbReference type="Proteomes" id="UP000801492"/>
    </source>
</evidence>
<comment type="caution">
    <text evidence="1">The sequence shown here is derived from an EMBL/GenBank/DDBJ whole genome shotgun (WGS) entry which is preliminary data.</text>
</comment>
<evidence type="ECO:0000313" key="1">
    <source>
        <dbReference type="EMBL" id="KAF2902605.1"/>
    </source>
</evidence>
<dbReference type="Proteomes" id="UP000801492">
    <property type="component" value="Unassembled WGS sequence"/>
</dbReference>